<accession>A0AA87Q5L1</accession>
<evidence type="ECO:0000313" key="3">
    <source>
        <dbReference type="Proteomes" id="UP000026941"/>
    </source>
</evidence>
<comment type="caution">
    <text evidence="2">The sequence shown here is derived from an EMBL/GenBank/DDBJ whole genome shotgun (WGS) entry which is preliminary data.</text>
</comment>
<protein>
    <recommendedName>
        <fullName evidence="4">KTSC domain-containing protein</fullName>
    </recommendedName>
</protein>
<evidence type="ECO:0008006" key="4">
    <source>
        <dbReference type="Google" id="ProtNLM"/>
    </source>
</evidence>
<dbReference type="Proteomes" id="UP000026941">
    <property type="component" value="Unassembled WGS sequence"/>
</dbReference>
<name>A0AA87Q5L1_RHIRH</name>
<feature type="chain" id="PRO_5041639180" description="KTSC domain-containing protein" evidence="1">
    <location>
        <begin position="21"/>
        <end position="108"/>
    </location>
</feature>
<evidence type="ECO:0000256" key="1">
    <source>
        <dbReference type="SAM" id="SignalP"/>
    </source>
</evidence>
<dbReference type="EMBL" id="BAYX01000002">
    <property type="protein sequence ID" value="GAJ91709.1"/>
    <property type="molecule type" value="Genomic_DNA"/>
</dbReference>
<gene>
    <name evidence="2" type="ORF">RRH01S_02_03770</name>
</gene>
<sequence length="108" mass="12404">MKKFILLSLLIASAATPALAISRYNAMSFTCAEARAVINRERAVIMRYPSTRVRNMTLYDRYVSDSNACNAGYYAYQDYMPTKDRANCPVYTCRPSSDFDDDDILFRR</sequence>
<dbReference type="GeneID" id="86848036"/>
<feature type="signal peptide" evidence="1">
    <location>
        <begin position="1"/>
        <end position="20"/>
    </location>
</feature>
<keyword evidence="1" id="KW-0732">Signal</keyword>
<dbReference type="RefSeq" id="WP_007692722.1">
    <property type="nucleotide sequence ID" value="NZ_BAYX01000002.1"/>
</dbReference>
<organism evidence="2 3">
    <name type="scientific">Rhizobium rhizogenes NBRC 13257</name>
    <dbReference type="NCBI Taxonomy" id="1220581"/>
    <lineage>
        <taxon>Bacteria</taxon>
        <taxon>Pseudomonadati</taxon>
        <taxon>Pseudomonadota</taxon>
        <taxon>Alphaproteobacteria</taxon>
        <taxon>Hyphomicrobiales</taxon>
        <taxon>Rhizobiaceae</taxon>
        <taxon>Rhizobium/Agrobacterium group</taxon>
        <taxon>Rhizobium</taxon>
    </lineage>
</organism>
<dbReference type="AlphaFoldDB" id="A0AA87Q5L1"/>
<reference evidence="2 3" key="1">
    <citation type="submission" date="2014-05" db="EMBL/GenBank/DDBJ databases">
        <title>Whole genome shotgun sequence of Rhizobium rhizogenes NBRC 13257.</title>
        <authorList>
            <person name="Katano-Makiyama Y."/>
            <person name="Hosoyama A."/>
            <person name="Hashimoto M."/>
            <person name="Hosoyama Y."/>
            <person name="Noguchi M."/>
            <person name="Tsuchikane K."/>
            <person name="Kimura A."/>
            <person name="Ohji S."/>
            <person name="Ichikawa N."/>
            <person name="Yamazoe A."/>
            <person name="Fujita N."/>
        </authorList>
    </citation>
    <scope>NUCLEOTIDE SEQUENCE [LARGE SCALE GENOMIC DNA]</scope>
    <source>
        <strain evidence="2 3">NBRC 13257</strain>
    </source>
</reference>
<evidence type="ECO:0000313" key="2">
    <source>
        <dbReference type="EMBL" id="GAJ91709.1"/>
    </source>
</evidence>
<proteinExistence type="predicted"/>